<keyword evidence="2" id="KW-0472">Membrane</keyword>
<feature type="region of interest" description="Disordered" evidence="1">
    <location>
        <begin position="199"/>
        <end position="228"/>
    </location>
</feature>
<evidence type="ECO:0008006" key="5">
    <source>
        <dbReference type="Google" id="ProtNLM"/>
    </source>
</evidence>
<gene>
    <name evidence="3" type="ORF">QJS10_CPA01g01567</name>
</gene>
<accession>A0AAV9FJX8</accession>
<sequence length="228" mass="25260">MVTERLSESCMIGNLKLAPIVTLLAMMIRYALRNLDPSLQLPKLVLPWLTRFKKDYRPGLDYIYLRQLQPLLDCKLCTPKENNQNYSPDPQEIPLVRGLGQMQTIFSSNVIEGDSPLSKTLSNLFNLPLIQKHDILTEVTWKPPPPSWIKINSDGSLGDDCFAVGVVIRDPSGDCLLAMAARTRVASINVLELKARGEGERAETYPAQSSVEEEGTAMAANMSTKVGS</sequence>
<keyword evidence="2" id="KW-0812">Transmembrane</keyword>
<evidence type="ECO:0000256" key="1">
    <source>
        <dbReference type="SAM" id="MobiDB-lite"/>
    </source>
</evidence>
<feature type="transmembrane region" description="Helical" evidence="2">
    <location>
        <begin position="12"/>
        <end position="32"/>
    </location>
</feature>
<reference evidence="3" key="2">
    <citation type="submission" date="2023-06" db="EMBL/GenBank/DDBJ databases">
        <authorList>
            <person name="Ma L."/>
            <person name="Liu K.-W."/>
            <person name="Li Z."/>
            <person name="Hsiao Y.-Y."/>
            <person name="Qi Y."/>
            <person name="Fu T."/>
            <person name="Tang G."/>
            <person name="Zhang D."/>
            <person name="Sun W.-H."/>
            <person name="Liu D.-K."/>
            <person name="Li Y."/>
            <person name="Chen G.-Z."/>
            <person name="Liu X.-D."/>
            <person name="Liao X.-Y."/>
            <person name="Jiang Y.-T."/>
            <person name="Yu X."/>
            <person name="Hao Y."/>
            <person name="Huang J."/>
            <person name="Zhao X.-W."/>
            <person name="Ke S."/>
            <person name="Chen Y.-Y."/>
            <person name="Wu W.-L."/>
            <person name="Hsu J.-L."/>
            <person name="Lin Y.-F."/>
            <person name="Huang M.-D."/>
            <person name="Li C.-Y."/>
            <person name="Huang L."/>
            <person name="Wang Z.-W."/>
            <person name="Zhao X."/>
            <person name="Zhong W.-Y."/>
            <person name="Peng D.-H."/>
            <person name="Ahmad S."/>
            <person name="Lan S."/>
            <person name="Zhang J.-S."/>
            <person name="Tsai W.-C."/>
            <person name="Van De Peer Y."/>
            <person name="Liu Z.-J."/>
        </authorList>
    </citation>
    <scope>NUCLEOTIDE SEQUENCE</scope>
    <source>
        <strain evidence="3">CP</strain>
        <tissue evidence="3">Leaves</tissue>
    </source>
</reference>
<protein>
    <recommendedName>
        <fullName evidence="5">RNase H type-1 domain-containing protein</fullName>
    </recommendedName>
</protein>
<keyword evidence="2" id="KW-1133">Transmembrane helix</keyword>
<evidence type="ECO:0000313" key="3">
    <source>
        <dbReference type="EMBL" id="KAK1325218.1"/>
    </source>
</evidence>
<organism evidence="3 4">
    <name type="scientific">Acorus calamus</name>
    <name type="common">Sweet flag</name>
    <dbReference type="NCBI Taxonomy" id="4465"/>
    <lineage>
        <taxon>Eukaryota</taxon>
        <taxon>Viridiplantae</taxon>
        <taxon>Streptophyta</taxon>
        <taxon>Embryophyta</taxon>
        <taxon>Tracheophyta</taxon>
        <taxon>Spermatophyta</taxon>
        <taxon>Magnoliopsida</taxon>
        <taxon>Liliopsida</taxon>
        <taxon>Acoraceae</taxon>
        <taxon>Acorus</taxon>
    </lineage>
</organism>
<dbReference type="PANTHER" id="PTHR47074">
    <property type="entry name" value="BNAC02G40300D PROTEIN"/>
    <property type="match status" value="1"/>
</dbReference>
<proteinExistence type="predicted"/>
<reference evidence="3" key="1">
    <citation type="journal article" date="2023" name="Nat. Commun.">
        <title>Diploid and tetraploid genomes of Acorus and the evolution of monocots.</title>
        <authorList>
            <person name="Ma L."/>
            <person name="Liu K.W."/>
            <person name="Li Z."/>
            <person name="Hsiao Y.Y."/>
            <person name="Qi Y."/>
            <person name="Fu T."/>
            <person name="Tang G.D."/>
            <person name="Zhang D."/>
            <person name="Sun W.H."/>
            <person name="Liu D.K."/>
            <person name="Li Y."/>
            <person name="Chen G.Z."/>
            <person name="Liu X.D."/>
            <person name="Liao X.Y."/>
            <person name="Jiang Y.T."/>
            <person name="Yu X."/>
            <person name="Hao Y."/>
            <person name="Huang J."/>
            <person name="Zhao X.W."/>
            <person name="Ke S."/>
            <person name="Chen Y.Y."/>
            <person name="Wu W.L."/>
            <person name="Hsu J.L."/>
            <person name="Lin Y.F."/>
            <person name="Huang M.D."/>
            <person name="Li C.Y."/>
            <person name="Huang L."/>
            <person name="Wang Z.W."/>
            <person name="Zhao X."/>
            <person name="Zhong W.Y."/>
            <person name="Peng D.H."/>
            <person name="Ahmad S."/>
            <person name="Lan S."/>
            <person name="Zhang J.S."/>
            <person name="Tsai W.C."/>
            <person name="Van de Peer Y."/>
            <person name="Liu Z.J."/>
        </authorList>
    </citation>
    <scope>NUCLEOTIDE SEQUENCE</scope>
    <source>
        <strain evidence="3">CP</strain>
    </source>
</reference>
<name>A0AAV9FJX8_ACOCL</name>
<dbReference type="EMBL" id="JAUJYO010000001">
    <property type="protein sequence ID" value="KAK1325218.1"/>
    <property type="molecule type" value="Genomic_DNA"/>
</dbReference>
<dbReference type="PANTHER" id="PTHR47074:SF11">
    <property type="entry name" value="REVERSE TRANSCRIPTASE-LIKE PROTEIN"/>
    <property type="match status" value="1"/>
</dbReference>
<evidence type="ECO:0000256" key="2">
    <source>
        <dbReference type="SAM" id="Phobius"/>
    </source>
</evidence>
<dbReference type="Proteomes" id="UP001180020">
    <property type="component" value="Unassembled WGS sequence"/>
</dbReference>
<evidence type="ECO:0000313" key="4">
    <source>
        <dbReference type="Proteomes" id="UP001180020"/>
    </source>
</evidence>
<keyword evidence="4" id="KW-1185">Reference proteome</keyword>
<dbReference type="AlphaFoldDB" id="A0AAV9FJX8"/>
<dbReference type="InterPro" id="IPR052929">
    <property type="entry name" value="RNase_H-like_EbsB-rel"/>
</dbReference>
<comment type="caution">
    <text evidence="3">The sequence shown here is derived from an EMBL/GenBank/DDBJ whole genome shotgun (WGS) entry which is preliminary data.</text>
</comment>